<gene>
    <name evidence="1" type="ORF">AVDCRST_MAG56-6995</name>
</gene>
<feature type="non-terminal residue" evidence="1">
    <location>
        <position position="1"/>
    </location>
</feature>
<reference evidence="1" key="1">
    <citation type="submission" date="2020-02" db="EMBL/GenBank/DDBJ databases">
        <authorList>
            <person name="Meier V. D."/>
        </authorList>
    </citation>
    <scope>NUCLEOTIDE SEQUENCE</scope>
    <source>
        <strain evidence="1">AVDCRST_MAG56</strain>
    </source>
</reference>
<proteinExistence type="predicted"/>
<accession>A0A6J4L951</accession>
<organism evidence="1">
    <name type="scientific">uncultured Cytophagales bacterium</name>
    <dbReference type="NCBI Taxonomy" id="158755"/>
    <lineage>
        <taxon>Bacteria</taxon>
        <taxon>Pseudomonadati</taxon>
        <taxon>Bacteroidota</taxon>
        <taxon>Sphingobacteriia</taxon>
        <taxon>Sphingobacteriales</taxon>
        <taxon>environmental samples</taxon>
    </lineage>
</organism>
<feature type="non-terminal residue" evidence="1">
    <location>
        <position position="52"/>
    </location>
</feature>
<dbReference type="AlphaFoldDB" id="A0A6J4L951"/>
<name>A0A6J4L951_9SPHI</name>
<protein>
    <submittedName>
        <fullName evidence="1">Uncharacterized protein</fullName>
    </submittedName>
</protein>
<dbReference type="EMBL" id="CADCTQ010000581">
    <property type="protein sequence ID" value="CAA9322567.1"/>
    <property type="molecule type" value="Genomic_DNA"/>
</dbReference>
<sequence>CPKITKKGRKGPAKAGCCYEENRKGCKGDAWRTRISLRPLRLYCDPCGSVRA</sequence>
<evidence type="ECO:0000313" key="1">
    <source>
        <dbReference type="EMBL" id="CAA9322567.1"/>
    </source>
</evidence>